<dbReference type="AlphaFoldDB" id="A0A9Q0CKU1"/>
<dbReference type="Gene3D" id="3.60.40.10">
    <property type="entry name" value="PPM-type phosphatase domain"/>
    <property type="match status" value="1"/>
</dbReference>
<keyword evidence="7" id="KW-0460">Magnesium</keyword>
<evidence type="ECO:0000256" key="12">
    <source>
        <dbReference type="RuleBase" id="RU003465"/>
    </source>
</evidence>
<dbReference type="Pfam" id="PF00481">
    <property type="entry name" value="PP2C"/>
    <property type="match status" value="1"/>
</dbReference>
<dbReference type="PROSITE" id="PS01032">
    <property type="entry name" value="PPM_1"/>
    <property type="match status" value="1"/>
</dbReference>
<dbReference type="SMART" id="SM00332">
    <property type="entry name" value="PP2Cc"/>
    <property type="match status" value="1"/>
</dbReference>
<dbReference type="GO" id="GO:0046872">
    <property type="term" value="F:metal ion binding"/>
    <property type="evidence" value="ECO:0007669"/>
    <property type="project" value="UniProtKB-KW"/>
</dbReference>
<evidence type="ECO:0000259" key="13">
    <source>
        <dbReference type="PROSITE" id="PS51746"/>
    </source>
</evidence>
<dbReference type="EMBL" id="JAMQYH010000003">
    <property type="protein sequence ID" value="KAJ1695512.1"/>
    <property type="molecule type" value="Genomic_DNA"/>
</dbReference>
<dbReference type="EC" id="3.1.3.16" evidence="4"/>
<dbReference type="OrthoDB" id="637972at2759"/>
<evidence type="ECO:0000256" key="1">
    <source>
        <dbReference type="ARBA" id="ARBA00001936"/>
    </source>
</evidence>
<evidence type="ECO:0000256" key="7">
    <source>
        <dbReference type="ARBA" id="ARBA00022842"/>
    </source>
</evidence>
<keyword evidence="5" id="KW-0479">Metal-binding</keyword>
<evidence type="ECO:0000256" key="9">
    <source>
        <dbReference type="ARBA" id="ARBA00023211"/>
    </source>
</evidence>
<name>A0A9Q0CKU1_9POAL</name>
<dbReference type="PANTHER" id="PTHR47992">
    <property type="entry name" value="PROTEIN PHOSPHATASE"/>
    <property type="match status" value="1"/>
</dbReference>
<comment type="caution">
    <text evidence="14">The sequence shown here is derived from an EMBL/GenBank/DDBJ whole genome shotgun (WGS) entry which is preliminary data.</text>
</comment>
<keyword evidence="9" id="KW-0464">Manganese</keyword>
<keyword evidence="6 12" id="KW-0378">Hydrolase</keyword>
<dbReference type="InterPro" id="IPR036457">
    <property type="entry name" value="PPM-type-like_dom_sf"/>
</dbReference>
<evidence type="ECO:0000256" key="6">
    <source>
        <dbReference type="ARBA" id="ARBA00022801"/>
    </source>
</evidence>
<evidence type="ECO:0000256" key="2">
    <source>
        <dbReference type="ARBA" id="ARBA00001946"/>
    </source>
</evidence>
<comment type="cofactor">
    <cofactor evidence="2">
        <name>Mg(2+)</name>
        <dbReference type="ChEBI" id="CHEBI:18420"/>
    </cofactor>
</comment>
<dbReference type="SUPFAM" id="SSF81606">
    <property type="entry name" value="PP2C-like"/>
    <property type="match status" value="1"/>
</dbReference>
<evidence type="ECO:0000313" key="15">
    <source>
        <dbReference type="Proteomes" id="UP001151287"/>
    </source>
</evidence>
<evidence type="ECO:0000256" key="11">
    <source>
        <dbReference type="ARBA" id="ARBA00048336"/>
    </source>
</evidence>
<reference evidence="14" key="1">
    <citation type="journal article" date="2022" name="Cell">
        <title>Repeat-based holocentromeres influence genome architecture and karyotype evolution.</title>
        <authorList>
            <person name="Hofstatter P.G."/>
            <person name="Thangavel G."/>
            <person name="Lux T."/>
            <person name="Neumann P."/>
            <person name="Vondrak T."/>
            <person name="Novak P."/>
            <person name="Zhang M."/>
            <person name="Costa L."/>
            <person name="Castellani M."/>
            <person name="Scott A."/>
            <person name="Toegelov H."/>
            <person name="Fuchs J."/>
            <person name="Mata-Sucre Y."/>
            <person name="Dias Y."/>
            <person name="Vanzela A.L.L."/>
            <person name="Huettel B."/>
            <person name="Almeida C.C.S."/>
            <person name="Simkova H."/>
            <person name="Souza G."/>
            <person name="Pedrosa-Harand A."/>
            <person name="Macas J."/>
            <person name="Mayer K.F.X."/>
            <person name="Houben A."/>
            <person name="Marques A."/>
        </authorList>
    </citation>
    <scope>NUCLEOTIDE SEQUENCE</scope>
    <source>
        <strain evidence="14">RhyBre1mFocal</strain>
    </source>
</reference>
<evidence type="ECO:0000256" key="3">
    <source>
        <dbReference type="ARBA" id="ARBA00006702"/>
    </source>
</evidence>
<comment type="catalytic activity">
    <reaction evidence="10">
        <text>O-phospho-L-seryl-[protein] + H2O = L-seryl-[protein] + phosphate</text>
        <dbReference type="Rhea" id="RHEA:20629"/>
        <dbReference type="Rhea" id="RHEA-COMP:9863"/>
        <dbReference type="Rhea" id="RHEA-COMP:11604"/>
        <dbReference type="ChEBI" id="CHEBI:15377"/>
        <dbReference type="ChEBI" id="CHEBI:29999"/>
        <dbReference type="ChEBI" id="CHEBI:43474"/>
        <dbReference type="ChEBI" id="CHEBI:83421"/>
        <dbReference type="EC" id="3.1.3.16"/>
    </reaction>
</comment>
<dbReference type="InterPro" id="IPR000222">
    <property type="entry name" value="PP2C_BS"/>
</dbReference>
<protein>
    <recommendedName>
        <fullName evidence="4">protein-serine/threonine phosphatase</fullName>
        <ecNumber evidence="4">3.1.3.16</ecNumber>
    </recommendedName>
</protein>
<organism evidence="14 15">
    <name type="scientific">Rhynchospora breviuscula</name>
    <dbReference type="NCBI Taxonomy" id="2022672"/>
    <lineage>
        <taxon>Eukaryota</taxon>
        <taxon>Viridiplantae</taxon>
        <taxon>Streptophyta</taxon>
        <taxon>Embryophyta</taxon>
        <taxon>Tracheophyta</taxon>
        <taxon>Spermatophyta</taxon>
        <taxon>Magnoliopsida</taxon>
        <taxon>Liliopsida</taxon>
        <taxon>Poales</taxon>
        <taxon>Cyperaceae</taxon>
        <taxon>Cyperoideae</taxon>
        <taxon>Rhynchosporeae</taxon>
        <taxon>Rhynchospora</taxon>
    </lineage>
</organism>
<evidence type="ECO:0000256" key="8">
    <source>
        <dbReference type="ARBA" id="ARBA00022912"/>
    </source>
</evidence>
<comment type="cofactor">
    <cofactor evidence="1">
        <name>Mn(2+)</name>
        <dbReference type="ChEBI" id="CHEBI:29035"/>
    </cofactor>
</comment>
<keyword evidence="8 12" id="KW-0904">Protein phosphatase</keyword>
<feature type="domain" description="PPM-type phosphatase" evidence="13">
    <location>
        <begin position="48"/>
        <end position="369"/>
    </location>
</feature>
<dbReference type="CDD" id="cd00143">
    <property type="entry name" value="PP2Cc"/>
    <property type="match status" value="1"/>
</dbReference>
<evidence type="ECO:0000313" key="14">
    <source>
        <dbReference type="EMBL" id="KAJ1695512.1"/>
    </source>
</evidence>
<sequence length="369" mass="41561">MAGSFFLRLFGCFANGSGSDDNPIMSVQRHHGNGKYNHRWEKKLARHLYGLYSMALVQANIRNEDRFQLESGPLSNVSNGPTGVFVGIYDGHGGEICSQFILDHLFNDLKTIITHHHSQVNPYVIQQAYLRTENNFMGLVRKNWEGRPKLATVGSCCLTGVVHGNVLYVANAGDSRAVLARWTDGDEQPVVHQLSIDHNANDADRREELQLEQHDDPVLFNYVHGSFRVRGRLQVTRAIGDVYLKSNEFNRPPLEAQYRQQQPIVRPILKSEPTVQTYQLGPGDRFVIFGSDGLWGEVTNEEAVSVVKASPRSGTARALLIKALDNRARRHNLVYKNLKTCRLLPGRIFMMTLALLFFSSATCQQRTSE</sequence>
<comment type="catalytic activity">
    <reaction evidence="11">
        <text>O-phospho-L-threonyl-[protein] + H2O = L-threonyl-[protein] + phosphate</text>
        <dbReference type="Rhea" id="RHEA:47004"/>
        <dbReference type="Rhea" id="RHEA-COMP:11060"/>
        <dbReference type="Rhea" id="RHEA-COMP:11605"/>
        <dbReference type="ChEBI" id="CHEBI:15377"/>
        <dbReference type="ChEBI" id="CHEBI:30013"/>
        <dbReference type="ChEBI" id="CHEBI:43474"/>
        <dbReference type="ChEBI" id="CHEBI:61977"/>
        <dbReference type="EC" id="3.1.3.16"/>
    </reaction>
</comment>
<keyword evidence="15" id="KW-1185">Reference proteome</keyword>
<proteinExistence type="inferred from homology"/>
<gene>
    <name evidence="14" type="ORF">LUZ63_012210</name>
</gene>
<dbReference type="PROSITE" id="PS51746">
    <property type="entry name" value="PPM_2"/>
    <property type="match status" value="1"/>
</dbReference>
<dbReference type="Proteomes" id="UP001151287">
    <property type="component" value="Unassembled WGS sequence"/>
</dbReference>
<evidence type="ECO:0000256" key="10">
    <source>
        <dbReference type="ARBA" id="ARBA00047761"/>
    </source>
</evidence>
<dbReference type="GO" id="GO:0004722">
    <property type="term" value="F:protein serine/threonine phosphatase activity"/>
    <property type="evidence" value="ECO:0007669"/>
    <property type="project" value="UniProtKB-EC"/>
</dbReference>
<accession>A0A9Q0CKU1</accession>
<dbReference type="InterPro" id="IPR015655">
    <property type="entry name" value="PP2C"/>
</dbReference>
<dbReference type="InterPro" id="IPR001932">
    <property type="entry name" value="PPM-type_phosphatase-like_dom"/>
</dbReference>
<evidence type="ECO:0000256" key="5">
    <source>
        <dbReference type="ARBA" id="ARBA00022723"/>
    </source>
</evidence>
<comment type="similarity">
    <text evidence="3 12">Belongs to the PP2C family.</text>
</comment>
<evidence type="ECO:0000256" key="4">
    <source>
        <dbReference type="ARBA" id="ARBA00013081"/>
    </source>
</evidence>